<proteinExistence type="predicted"/>
<accession>A0A8B7VEL4</accession>
<evidence type="ECO:0000313" key="8">
    <source>
        <dbReference type="RefSeq" id="XP_020029424.1"/>
    </source>
</evidence>
<dbReference type="InterPro" id="IPR007110">
    <property type="entry name" value="Ig-like_dom"/>
</dbReference>
<dbReference type="AlphaFoldDB" id="A0A8B7VEL4"/>
<feature type="chain" id="PRO_5034418133" evidence="6">
    <location>
        <begin position="29"/>
        <end position="181"/>
    </location>
</feature>
<dbReference type="InterPro" id="IPR013106">
    <property type="entry name" value="Ig_V-set"/>
</dbReference>
<keyword evidence="5" id="KW-0812">Transmembrane</keyword>
<keyword evidence="3" id="KW-0325">Glycoprotein</keyword>
<evidence type="ECO:0000256" key="6">
    <source>
        <dbReference type="SAM" id="SignalP"/>
    </source>
</evidence>
<name>A0A8B7VEL4_CASCN</name>
<keyword evidence="1 6" id="KW-0732">Signal</keyword>
<dbReference type="PROSITE" id="PS50835">
    <property type="entry name" value="IG_LIKE"/>
    <property type="match status" value="1"/>
</dbReference>
<dbReference type="FunFam" id="2.60.40.10:FF:000295">
    <property type="entry name" value="Tyrosine-protein phosphatase non-receptor type substrate 1"/>
    <property type="match status" value="1"/>
</dbReference>
<dbReference type="SUPFAM" id="SSF48726">
    <property type="entry name" value="Immunoglobulin"/>
    <property type="match status" value="1"/>
</dbReference>
<feature type="signal peptide" evidence="6">
    <location>
        <begin position="1"/>
        <end position="28"/>
    </location>
</feature>
<dbReference type="InterPro" id="IPR003599">
    <property type="entry name" value="Ig_sub"/>
</dbReference>
<dbReference type="InterPro" id="IPR003598">
    <property type="entry name" value="Ig_sub2"/>
</dbReference>
<dbReference type="InterPro" id="IPR051755">
    <property type="entry name" value="Ig-like_CS_Receptor"/>
</dbReference>
<evidence type="ECO:0000256" key="2">
    <source>
        <dbReference type="ARBA" id="ARBA00023157"/>
    </source>
</evidence>
<dbReference type="InterPro" id="IPR013783">
    <property type="entry name" value="Ig-like_fold"/>
</dbReference>
<dbReference type="SMART" id="SM00406">
    <property type="entry name" value="IGv"/>
    <property type="match status" value="1"/>
</dbReference>
<gene>
    <name evidence="8" type="primary">LOC109692893</name>
</gene>
<feature type="domain" description="Ig-like" evidence="7">
    <location>
        <begin position="13"/>
        <end position="119"/>
    </location>
</feature>
<reference evidence="8" key="1">
    <citation type="submission" date="2025-08" db="UniProtKB">
        <authorList>
            <consortium name="RefSeq"/>
        </authorList>
    </citation>
    <scope>IDENTIFICATION</scope>
    <source>
        <tissue evidence="8">Leukocyte</tissue>
    </source>
</reference>
<dbReference type="PANTHER" id="PTHR19971">
    <property type="entry name" value="SIGNAL-REGULATORY PROTEIN BETA"/>
    <property type="match status" value="1"/>
</dbReference>
<dbReference type="KEGG" id="ccan:109692893"/>
<dbReference type="SMART" id="SM00408">
    <property type="entry name" value="IGc2"/>
    <property type="match status" value="1"/>
</dbReference>
<dbReference type="Pfam" id="PF07686">
    <property type="entry name" value="V-set"/>
    <property type="match status" value="1"/>
</dbReference>
<evidence type="ECO:0000256" key="5">
    <source>
        <dbReference type="SAM" id="Phobius"/>
    </source>
</evidence>
<keyword evidence="5" id="KW-1133">Transmembrane helix</keyword>
<evidence type="ECO:0000256" key="4">
    <source>
        <dbReference type="ARBA" id="ARBA00023319"/>
    </source>
</evidence>
<evidence type="ECO:0000259" key="7">
    <source>
        <dbReference type="PROSITE" id="PS50835"/>
    </source>
</evidence>
<evidence type="ECO:0000256" key="3">
    <source>
        <dbReference type="ARBA" id="ARBA00023180"/>
    </source>
</evidence>
<feature type="transmembrane region" description="Helical" evidence="5">
    <location>
        <begin position="152"/>
        <end position="176"/>
    </location>
</feature>
<dbReference type="Gene3D" id="2.60.40.10">
    <property type="entry name" value="Immunoglobulins"/>
    <property type="match status" value="1"/>
</dbReference>
<keyword evidence="5" id="KW-0472">Membrane</keyword>
<organism evidence="8">
    <name type="scientific">Castor canadensis</name>
    <name type="common">American beaver</name>
    <dbReference type="NCBI Taxonomy" id="51338"/>
    <lineage>
        <taxon>Eukaryota</taxon>
        <taxon>Metazoa</taxon>
        <taxon>Chordata</taxon>
        <taxon>Craniata</taxon>
        <taxon>Vertebrata</taxon>
        <taxon>Euteleostomi</taxon>
        <taxon>Mammalia</taxon>
        <taxon>Eutheria</taxon>
        <taxon>Euarchontoglires</taxon>
        <taxon>Glires</taxon>
        <taxon>Rodentia</taxon>
        <taxon>Castorimorpha</taxon>
        <taxon>Castoridae</taxon>
        <taxon>Castor</taxon>
    </lineage>
</organism>
<keyword evidence="4" id="KW-0393">Immunoglobulin domain</keyword>
<dbReference type="OrthoDB" id="6370831at2759"/>
<dbReference type="InterPro" id="IPR036179">
    <property type="entry name" value="Ig-like_dom_sf"/>
</dbReference>
<protein>
    <submittedName>
        <fullName evidence="8">Signal-regulatory protein beta-1-like</fullName>
    </submittedName>
</protein>
<dbReference type="SMART" id="SM00409">
    <property type="entry name" value="IG"/>
    <property type="match status" value="1"/>
</dbReference>
<keyword evidence="2" id="KW-1015">Disulfide bond</keyword>
<dbReference type="RefSeq" id="XP_020029424.1">
    <property type="nucleotide sequence ID" value="XM_020173835.1"/>
</dbReference>
<sequence length="181" mass="19497">MLVPDSWPQTPHPVLLLTLLLGLTGAAAQEELQVIQPDKSVSVDAGETATLRCTVTSLLPVGTIQWFRGEGSGRELIFRKKGGHFSRVTLLSDGTQRDNMDFSILISNVTPADAGTYYCVKFQKAGGSEDTEFKPGPGTDLFVRESTCSIPAVLLIALLLSTKVLLVVGVFAVYICKKQKA</sequence>
<evidence type="ECO:0000256" key="1">
    <source>
        <dbReference type="ARBA" id="ARBA00022729"/>
    </source>
</evidence>